<organism evidence="1 2">
    <name type="scientific">Marinibactrum halimedae</name>
    <dbReference type="NCBI Taxonomy" id="1444977"/>
    <lineage>
        <taxon>Bacteria</taxon>
        <taxon>Pseudomonadati</taxon>
        <taxon>Pseudomonadota</taxon>
        <taxon>Gammaproteobacteria</taxon>
        <taxon>Cellvibrionales</taxon>
        <taxon>Cellvibrionaceae</taxon>
        <taxon>Marinibactrum</taxon>
    </lineage>
</organism>
<gene>
    <name evidence="1" type="ORF">GCM10007877_09700</name>
</gene>
<dbReference type="EMBL" id="BSPD01000027">
    <property type="protein sequence ID" value="GLS25256.1"/>
    <property type="molecule type" value="Genomic_DNA"/>
</dbReference>
<name>A0AA37T7J2_9GAMM</name>
<comment type="caution">
    <text evidence="1">The sequence shown here is derived from an EMBL/GenBank/DDBJ whole genome shotgun (WGS) entry which is preliminary data.</text>
</comment>
<protein>
    <submittedName>
        <fullName evidence="1">Uncharacterized protein</fullName>
    </submittedName>
</protein>
<proteinExistence type="predicted"/>
<sequence length="108" mass="12132">MSDNIRIVGLYIMTSEQLKFLATNNMPLSCLWLLAYLHENGPSYLSDITKLAPVKRRALERMLYERNVDVLVACSLPPQREEGGTKPKSVGIKLTRKGTMLAKKLVAI</sequence>
<keyword evidence="2" id="KW-1185">Reference proteome</keyword>
<reference evidence="1 2" key="1">
    <citation type="journal article" date="2014" name="Int. J. Syst. Evol. Microbiol.">
        <title>Complete genome sequence of Corynebacterium casei LMG S-19264T (=DSM 44701T), isolated from a smear-ripened cheese.</title>
        <authorList>
            <consortium name="US DOE Joint Genome Institute (JGI-PGF)"/>
            <person name="Walter F."/>
            <person name="Albersmeier A."/>
            <person name="Kalinowski J."/>
            <person name="Ruckert C."/>
        </authorList>
    </citation>
    <scope>NUCLEOTIDE SEQUENCE [LARGE SCALE GENOMIC DNA]</scope>
    <source>
        <strain evidence="1 2">NBRC 110095</strain>
    </source>
</reference>
<dbReference type="RefSeq" id="WP_232594479.1">
    <property type="nucleotide sequence ID" value="NZ_BSPD01000027.1"/>
</dbReference>
<evidence type="ECO:0000313" key="1">
    <source>
        <dbReference type="EMBL" id="GLS25256.1"/>
    </source>
</evidence>
<dbReference type="Proteomes" id="UP001156870">
    <property type="component" value="Unassembled WGS sequence"/>
</dbReference>
<dbReference type="AlphaFoldDB" id="A0AA37T7J2"/>
<evidence type="ECO:0000313" key="2">
    <source>
        <dbReference type="Proteomes" id="UP001156870"/>
    </source>
</evidence>
<accession>A0AA37T7J2</accession>